<keyword evidence="3" id="KW-1185">Reference proteome</keyword>
<comment type="caution">
    <text evidence="2">The sequence shown here is derived from an EMBL/GenBank/DDBJ whole genome shotgun (WGS) entry which is preliminary data.</text>
</comment>
<evidence type="ECO:0000313" key="2">
    <source>
        <dbReference type="EMBL" id="RFT06632.1"/>
    </source>
</evidence>
<dbReference type="Proteomes" id="UP000260649">
    <property type="component" value="Unassembled WGS sequence"/>
</dbReference>
<dbReference type="OrthoDB" id="1954601at2"/>
<keyword evidence="1" id="KW-0732">Signal</keyword>
<evidence type="ECO:0008006" key="4">
    <source>
        <dbReference type="Google" id="ProtNLM"/>
    </source>
</evidence>
<accession>A0A3E2B3M6</accession>
<organism evidence="2 3">
    <name type="scientific">Evtepia gabavorous</name>
    <dbReference type="NCBI Taxonomy" id="2211183"/>
    <lineage>
        <taxon>Bacteria</taxon>
        <taxon>Bacillati</taxon>
        <taxon>Bacillota</taxon>
        <taxon>Clostridia</taxon>
        <taxon>Eubacteriales</taxon>
        <taxon>Evtepia</taxon>
    </lineage>
</organism>
<sequence>MRRSCLLGLTLFLLLGLLAACGEAPDKENPRLPASEACLTGRVAAVEGAQLLVASLEEGAGESDVYAVSLGQCPVAYQDPDQGAIRPGDRIQVGYGGTVEETFPARLGEVTGILVEASGFDDLCALYLQVLEDLWATDPALNDGVAQLGLDLSQTRLSPAEQGAVGVALSWQRDCPVLTGTWEALADQGYIDRERVEWDDGLFLSLAEENPSGALTFTAQKWRSGTGAYWFTHCTARQNPSGHWDGYTVGGEAIS</sequence>
<dbReference type="RefSeq" id="WP_021918959.1">
    <property type="nucleotide sequence ID" value="NZ_CAKXKJ010000026.1"/>
</dbReference>
<gene>
    <name evidence="2" type="ORF">DV520_06490</name>
</gene>
<dbReference type="AlphaFoldDB" id="A0A3E2B3M6"/>
<dbReference type="EMBL" id="QQRQ01000008">
    <property type="protein sequence ID" value="RFT06632.1"/>
    <property type="molecule type" value="Genomic_DNA"/>
</dbReference>
<reference evidence="2 3" key="1">
    <citation type="submission" date="2018-07" db="EMBL/GenBank/DDBJ databases">
        <title>GABA Modulating Bacteria of the Human Gut Microbiota.</title>
        <authorList>
            <person name="Strandwitz P."/>
            <person name="Kim K.H."/>
            <person name="Terekhova D."/>
            <person name="Liu J.K."/>
            <person name="Sharma A."/>
            <person name="Levering J."/>
            <person name="Mcdonald D."/>
            <person name="Dietrich D."/>
            <person name="Ramadhar T.R."/>
            <person name="Lekbua A."/>
            <person name="Mroue N."/>
            <person name="Liston C."/>
            <person name="Stewart E.J."/>
            <person name="Dubin M.J."/>
            <person name="Zengler K."/>
            <person name="Knight R."/>
            <person name="Gilbert J.A."/>
            <person name="Clardy J."/>
            <person name="Lewis K."/>
        </authorList>
    </citation>
    <scope>NUCLEOTIDE SEQUENCE [LARGE SCALE GENOMIC DNA]</scope>
    <source>
        <strain evidence="2 3">KLE1738</strain>
    </source>
</reference>
<feature type="signal peptide" evidence="1">
    <location>
        <begin position="1"/>
        <end position="19"/>
    </location>
</feature>
<protein>
    <recommendedName>
        <fullName evidence="4">DUF5689 domain-containing protein</fullName>
    </recommendedName>
</protein>
<dbReference type="GeneID" id="97995381"/>
<dbReference type="PROSITE" id="PS51257">
    <property type="entry name" value="PROKAR_LIPOPROTEIN"/>
    <property type="match status" value="1"/>
</dbReference>
<name>A0A3E2B3M6_9FIRM</name>
<evidence type="ECO:0000313" key="3">
    <source>
        <dbReference type="Proteomes" id="UP000260649"/>
    </source>
</evidence>
<evidence type="ECO:0000256" key="1">
    <source>
        <dbReference type="SAM" id="SignalP"/>
    </source>
</evidence>
<proteinExistence type="predicted"/>
<feature type="chain" id="PRO_5039310808" description="DUF5689 domain-containing protein" evidence="1">
    <location>
        <begin position="20"/>
        <end position="255"/>
    </location>
</feature>